<dbReference type="AlphaFoldDB" id="A0A0C2YZ73"/>
<protein>
    <submittedName>
        <fullName evidence="2">Uncharacterized protein</fullName>
    </submittedName>
</protein>
<reference evidence="2 3" key="1">
    <citation type="submission" date="2014-04" db="EMBL/GenBank/DDBJ databases">
        <authorList>
            <consortium name="DOE Joint Genome Institute"/>
            <person name="Kuo A."/>
            <person name="Kohler A."/>
            <person name="Nagy L.G."/>
            <person name="Floudas D."/>
            <person name="Copeland A."/>
            <person name="Barry K.W."/>
            <person name="Cichocki N."/>
            <person name="Veneault-Fourrey C."/>
            <person name="LaButti K."/>
            <person name="Lindquist E.A."/>
            <person name="Lipzen A."/>
            <person name="Lundell T."/>
            <person name="Morin E."/>
            <person name="Murat C."/>
            <person name="Sun H."/>
            <person name="Tunlid A."/>
            <person name="Henrissat B."/>
            <person name="Grigoriev I.V."/>
            <person name="Hibbett D.S."/>
            <person name="Martin F."/>
            <person name="Nordberg H.P."/>
            <person name="Cantor M.N."/>
            <person name="Hua S.X."/>
        </authorList>
    </citation>
    <scope>NUCLEOTIDE SEQUENCE [LARGE SCALE GENOMIC DNA]</scope>
    <source>
        <strain evidence="2 3">Foug A</strain>
    </source>
</reference>
<evidence type="ECO:0000313" key="3">
    <source>
        <dbReference type="Proteomes" id="UP000053989"/>
    </source>
</evidence>
<dbReference type="Proteomes" id="UP000053989">
    <property type="component" value="Unassembled WGS sequence"/>
</dbReference>
<feature type="coiled-coil region" evidence="1">
    <location>
        <begin position="4"/>
        <end position="31"/>
    </location>
</feature>
<reference evidence="3" key="2">
    <citation type="submission" date="2015-01" db="EMBL/GenBank/DDBJ databases">
        <title>Evolutionary Origins and Diversification of the Mycorrhizal Mutualists.</title>
        <authorList>
            <consortium name="DOE Joint Genome Institute"/>
            <consortium name="Mycorrhizal Genomics Consortium"/>
            <person name="Kohler A."/>
            <person name="Kuo A."/>
            <person name="Nagy L.G."/>
            <person name="Floudas D."/>
            <person name="Copeland A."/>
            <person name="Barry K.W."/>
            <person name="Cichocki N."/>
            <person name="Veneault-Fourrey C."/>
            <person name="LaButti K."/>
            <person name="Lindquist E.A."/>
            <person name="Lipzen A."/>
            <person name="Lundell T."/>
            <person name="Morin E."/>
            <person name="Murat C."/>
            <person name="Riley R."/>
            <person name="Ohm R."/>
            <person name="Sun H."/>
            <person name="Tunlid A."/>
            <person name="Henrissat B."/>
            <person name="Grigoriev I.V."/>
            <person name="Hibbett D.S."/>
            <person name="Martin F."/>
        </authorList>
    </citation>
    <scope>NUCLEOTIDE SEQUENCE [LARGE SCALE GENOMIC DNA]</scope>
    <source>
        <strain evidence="3">Foug A</strain>
    </source>
</reference>
<keyword evidence="1" id="KW-0175">Coiled coil</keyword>
<accession>A0A0C2YZ73</accession>
<evidence type="ECO:0000256" key="1">
    <source>
        <dbReference type="SAM" id="Coils"/>
    </source>
</evidence>
<dbReference type="OrthoDB" id="3219769at2759"/>
<dbReference type="InParanoid" id="A0A0C2YZ73"/>
<proteinExistence type="predicted"/>
<evidence type="ECO:0000313" key="2">
    <source>
        <dbReference type="EMBL" id="KIM54893.1"/>
    </source>
</evidence>
<name>A0A0C2YZ73_9AGAM</name>
<keyword evidence="3" id="KW-1185">Reference proteome</keyword>
<dbReference type="STRING" id="1036808.A0A0C2YZ73"/>
<gene>
    <name evidence="2" type="ORF">SCLCIDRAFT_337471</name>
</gene>
<sequence length="217" mass="25120">MDELTEARVELARLENQEKQLIEQLYNVRTAVRAQRIKLDELIRRTHAPIDRLPNELLLRIIELSIHASVLAFPSCDVHRHRKLELACVSRHWRDMVLGFPRLWTTIRVSPTWSEPFVKAHVARSCQSPLDIEICAQDVTQSFRASMDILANCAQRWRSFTIRSGPFYGHCVLSVLLERMEHDVFPSLTHVSVRGVPSNSADKFSLFCSERCPHLRI</sequence>
<dbReference type="HOGENOM" id="CLU_111684_0_0_1"/>
<organism evidence="2 3">
    <name type="scientific">Scleroderma citrinum Foug A</name>
    <dbReference type="NCBI Taxonomy" id="1036808"/>
    <lineage>
        <taxon>Eukaryota</taxon>
        <taxon>Fungi</taxon>
        <taxon>Dikarya</taxon>
        <taxon>Basidiomycota</taxon>
        <taxon>Agaricomycotina</taxon>
        <taxon>Agaricomycetes</taxon>
        <taxon>Agaricomycetidae</taxon>
        <taxon>Boletales</taxon>
        <taxon>Sclerodermatineae</taxon>
        <taxon>Sclerodermataceae</taxon>
        <taxon>Scleroderma</taxon>
    </lineage>
</organism>
<dbReference type="EMBL" id="KN822145">
    <property type="protein sequence ID" value="KIM54893.1"/>
    <property type="molecule type" value="Genomic_DNA"/>
</dbReference>